<feature type="domain" description="NADP-dependent oxidoreductase" evidence="1">
    <location>
        <begin position="1"/>
        <end position="100"/>
    </location>
</feature>
<sequence length="129" mass="14969">MIEFLRNLNISFTAYAPIGSRGRSKNNSNFRSDGDIFEQAPVKELAEKYNKTRAQILLRNHLQRGYTAIPKSSNPKHVAENIDIFDFTLSPDDMKMLDNIEHKRLFIFDKAIKSPEFPFKDVVDEFSKE</sequence>
<dbReference type="Pfam" id="PF00248">
    <property type="entry name" value="Aldo_ket_red"/>
    <property type="match status" value="1"/>
</dbReference>
<proteinExistence type="predicted"/>
<dbReference type="Proteomes" id="UP000887578">
    <property type="component" value="Unplaced"/>
</dbReference>
<dbReference type="PANTHER" id="PTHR43827:SF14">
    <property type="entry name" value="NADP-DEPENDENT OXIDOREDUCTASE DOMAIN-CONTAINING PROTEIN"/>
    <property type="match status" value="1"/>
</dbReference>
<dbReference type="InterPro" id="IPR036812">
    <property type="entry name" value="NAD(P)_OxRdtase_dom_sf"/>
</dbReference>
<dbReference type="SUPFAM" id="SSF51430">
    <property type="entry name" value="NAD(P)-linked oxidoreductase"/>
    <property type="match status" value="1"/>
</dbReference>
<dbReference type="GO" id="GO:0016491">
    <property type="term" value="F:oxidoreductase activity"/>
    <property type="evidence" value="ECO:0007669"/>
    <property type="project" value="InterPro"/>
</dbReference>
<evidence type="ECO:0000313" key="2">
    <source>
        <dbReference type="Proteomes" id="UP000887578"/>
    </source>
</evidence>
<reference evidence="3" key="1">
    <citation type="submission" date="2022-11" db="UniProtKB">
        <authorList>
            <consortium name="WormBaseParasite"/>
        </authorList>
    </citation>
    <scope>IDENTIFICATION</scope>
</reference>
<dbReference type="InterPro" id="IPR023210">
    <property type="entry name" value="NADP_OxRdtase_dom"/>
</dbReference>
<evidence type="ECO:0000259" key="1">
    <source>
        <dbReference type="Pfam" id="PF00248"/>
    </source>
</evidence>
<keyword evidence="2" id="KW-1185">Reference proteome</keyword>
<organism evidence="2 3">
    <name type="scientific">Panagrolaimus davidi</name>
    <dbReference type="NCBI Taxonomy" id="227884"/>
    <lineage>
        <taxon>Eukaryota</taxon>
        <taxon>Metazoa</taxon>
        <taxon>Ecdysozoa</taxon>
        <taxon>Nematoda</taxon>
        <taxon>Chromadorea</taxon>
        <taxon>Rhabditida</taxon>
        <taxon>Tylenchina</taxon>
        <taxon>Panagrolaimomorpha</taxon>
        <taxon>Panagrolaimoidea</taxon>
        <taxon>Panagrolaimidae</taxon>
        <taxon>Panagrolaimus</taxon>
    </lineage>
</organism>
<name>A0A914PQD6_9BILA</name>
<dbReference type="PANTHER" id="PTHR43827">
    <property type="entry name" value="2,5-DIKETO-D-GLUCONIC ACID REDUCTASE"/>
    <property type="match status" value="1"/>
</dbReference>
<protein>
    <submittedName>
        <fullName evidence="3">NADP-dependent oxidoreductase domain-containing protein</fullName>
    </submittedName>
</protein>
<dbReference type="InterPro" id="IPR020471">
    <property type="entry name" value="AKR"/>
</dbReference>
<accession>A0A914PQD6</accession>
<dbReference type="Gene3D" id="3.20.20.100">
    <property type="entry name" value="NADP-dependent oxidoreductase domain"/>
    <property type="match status" value="1"/>
</dbReference>
<dbReference type="WBParaSite" id="PDA_v2.g20786.t1">
    <property type="protein sequence ID" value="PDA_v2.g20786.t1"/>
    <property type="gene ID" value="PDA_v2.g20786"/>
</dbReference>
<dbReference type="AlphaFoldDB" id="A0A914PQD6"/>
<evidence type="ECO:0000313" key="3">
    <source>
        <dbReference type="WBParaSite" id="PDA_v2.g20786.t1"/>
    </source>
</evidence>